<dbReference type="RefSeq" id="WP_164453914.1">
    <property type="nucleotide sequence ID" value="NZ_JAAIJQ010000051.1"/>
</dbReference>
<dbReference type="GO" id="GO:0015977">
    <property type="term" value="P:carbon fixation"/>
    <property type="evidence" value="ECO:0007669"/>
    <property type="project" value="InterPro"/>
</dbReference>
<dbReference type="Pfam" id="PF00016">
    <property type="entry name" value="RuBisCO_large"/>
    <property type="match status" value="1"/>
</dbReference>
<dbReference type="InterPro" id="IPR000685">
    <property type="entry name" value="RuBisCO_lsu_C"/>
</dbReference>
<dbReference type="SUPFAM" id="SSF51649">
    <property type="entry name" value="RuBisCo, C-terminal domain"/>
    <property type="match status" value="1"/>
</dbReference>
<evidence type="ECO:0000313" key="3">
    <source>
        <dbReference type="Proteomes" id="UP000483379"/>
    </source>
</evidence>
<dbReference type="SUPFAM" id="SSF54966">
    <property type="entry name" value="RuBisCO, large subunit, small (N-terminal) domain"/>
    <property type="match status" value="1"/>
</dbReference>
<dbReference type="Gene3D" id="3.30.70.150">
    <property type="entry name" value="RuBisCO large subunit, N-terminal domain"/>
    <property type="match status" value="1"/>
</dbReference>
<organism evidence="2 3">
    <name type="scientific">Thiorhodococcus minor</name>
    <dbReference type="NCBI Taxonomy" id="57489"/>
    <lineage>
        <taxon>Bacteria</taxon>
        <taxon>Pseudomonadati</taxon>
        <taxon>Pseudomonadota</taxon>
        <taxon>Gammaproteobacteria</taxon>
        <taxon>Chromatiales</taxon>
        <taxon>Chromatiaceae</taxon>
        <taxon>Thiorhodococcus</taxon>
    </lineage>
</organism>
<accession>A0A6M0K115</accession>
<gene>
    <name evidence="2" type="ORF">G3446_16425</name>
</gene>
<dbReference type="GO" id="GO:0016984">
    <property type="term" value="F:ribulose-bisphosphate carboxylase activity"/>
    <property type="evidence" value="ECO:0007669"/>
    <property type="project" value="InterPro"/>
</dbReference>
<dbReference type="Gene3D" id="3.20.20.110">
    <property type="entry name" value="Ribulose bisphosphate carboxylase, large subunit, C-terminal domain"/>
    <property type="match status" value="1"/>
</dbReference>
<dbReference type="InterPro" id="IPR033966">
    <property type="entry name" value="RuBisCO"/>
</dbReference>
<dbReference type="PANTHER" id="PTHR42704">
    <property type="entry name" value="RIBULOSE BISPHOSPHATE CARBOXYLASE"/>
    <property type="match status" value="1"/>
</dbReference>
<keyword evidence="3" id="KW-1185">Reference proteome</keyword>
<dbReference type="InterPro" id="IPR036422">
    <property type="entry name" value="RuBisCO_lsu_N_sf"/>
</dbReference>
<dbReference type="GO" id="GO:0000287">
    <property type="term" value="F:magnesium ion binding"/>
    <property type="evidence" value="ECO:0007669"/>
    <property type="project" value="InterPro"/>
</dbReference>
<dbReference type="CDD" id="cd08210">
    <property type="entry name" value="RLP_RrRLP"/>
    <property type="match status" value="1"/>
</dbReference>
<dbReference type="SFLD" id="SFLDG00301">
    <property type="entry name" value="RuBisCO-like_proteins"/>
    <property type="match status" value="1"/>
</dbReference>
<comment type="caution">
    <text evidence="2">The sequence shown here is derived from an EMBL/GenBank/DDBJ whole genome shotgun (WGS) entry which is preliminary data.</text>
</comment>
<dbReference type="Proteomes" id="UP000483379">
    <property type="component" value="Unassembled WGS sequence"/>
</dbReference>
<evidence type="ECO:0000259" key="1">
    <source>
        <dbReference type="Pfam" id="PF00016"/>
    </source>
</evidence>
<dbReference type="InterPro" id="IPR036376">
    <property type="entry name" value="RuBisCO_lsu_C_sf"/>
</dbReference>
<sequence>MTQPSALSLGGERFSALYHIRSSAAELEARARDICVEQTVEFPEALITSTAIRDQIIGQIESVEEIGPERFAVRISYPIEAAGRELTQLINVLFGNISIKPGIRLMRLDLPESLGQEYPGPRFGQQGLRTLLGVQDRPLLCTALKPMGLSPAELAELAYRLALGGIDLIKDDHGLTDQGFCPFEERVRRCADAVARANAQTGRHCLYLPNVSAPAGEIDSRAHFAKDAGAGGYLFCPGLCGLDAMRRLADDDGLGLPILAHPAFQGSYCLSADSGAAHGVLYGQLNRLGGADATIFPNWGGRFSYTEDECLDIVDGATREMGRIAPIFPVPAGGMRLERVSEMIDFYGPEVILLIGGDLHAQGGDLVASCRRFETLARQSSSAIGGIRSMK</sequence>
<proteinExistence type="predicted"/>
<dbReference type="PANTHER" id="PTHR42704:SF17">
    <property type="entry name" value="RIBULOSE BISPHOSPHATE CARBOXYLASE LARGE CHAIN"/>
    <property type="match status" value="1"/>
</dbReference>
<dbReference type="EMBL" id="JAAIJQ010000051">
    <property type="protein sequence ID" value="NEV63452.1"/>
    <property type="molecule type" value="Genomic_DNA"/>
</dbReference>
<reference evidence="2 3" key="1">
    <citation type="submission" date="2020-02" db="EMBL/GenBank/DDBJ databases">
        <title>Genome sequences of Thiorhodococcus mannitoliphagus and Thiorhodococcus minor, purple sulfur photosynthetic bacteria in the gammaproteobacterial family, Chromatiaceae.</title>
        <authorList>
            <person name="Aviles F.A."/>
            <person name="Meyer T.E."/>
            <person name="Kyndt J.A."/>
        </authorList>
    </citation>
    <scope>NUCLEOTIDE SEQUENCE [LARGE SCALE GENOMIC DNA]</scope>
    <source>
        <strain evidence="2 3">DSM 11518</strain>
    </source>
</reference>
<feature type="domain" description="Ribulose bisphosphate carboxylase large subunit C-terminal" evidence="1">
    <location>
        <begin position="127"/>
        <end position="360"/>
    </location>
</feature>
<name>A0A6M0K115_9GAMM</name>
<dbReference type="SFLD" id="SFLDS00014">
    <property type="entry name" value="RuBisCO"/>
    <property type="match status" value="1"/>
</dbReference>
<dbReference type="SFLD" id="SFLDF00158">
    <property type="entry name" value="5-methylthio-D-ribulose_1-phos"/>
    <property type="match status" value="1"/>
</dbReference>
<evidence type="ECO:0000313" key="2">
    <source>
        <dbReference type="EMBL" id="NEV63452.1"/>
    </source>
</evidence>
<protein>
    <submittedName>
        <fullName evidence="2">Ribulose 1,5-bisphosphate carboxylase large subunit</fullName>
    </submittedName>
</protein>
<dbReference type="AlphaFoldDB" id="A0A6M0K115"/>